<dbReference type="EMBL" id="QVNQ01000005">
    <property type="protein sequence ID" value="RFS83939.1"/>
    <property type="molecule type" value="Genomic_DNA"/>
</dbReference>
<sequence>MRTPGPHAAAACMLTTALATALLLGGCAPMARQSGDGGAQPSRIAAENARQATVSTRWGPLGPADRALLVQVRQAALWEIPVGREAARRASRPATRRDLAEIARRHERLDELDRGVAAQLDVPLPDRPTAEQLSWMSEIGGKSGTDYDKTAVARLRMAQGLLYQRIAAVRASTRNTLVRRFAKQCETFVHTHMTLLEGTGFVTGDTLPDPPAVTEAPEPGGANQPRPPAPAATSVIGG</sequence>
<evidence type="ECO:0000256" key="2">
    <source>
        <dbReference type="SAM" id="SignalP"/>
    </source>
</evidence>
<dbReference type="Proteomes" id="UP000262882">
    <property type="component" value="Unassembled WGS sequence"/>
</dbReference>
<protein>
    <submittedName>
        <fullName evidence="4">DUF4142 domain-containing protein</fullName>
    </submittedName>
</protein>
<dbReference type="RefSeq" id="WP_117400624.1">
    <property type="nucleotide sequence ID" value="NZ_QVNQ01000005.1"/>
</dbReference>
<evidence type="ECO:0000256" key="1">
    <source>
        <dbReference type="SAM" id="MobiDB-lite"/>
    </source>
</evidence>
<accession>A0A372GFR2</accession>
<dbReference type="InterPro" id="IPR025419">
    <property type="entry name" value="DUF4142"/>
</dbReference>
<dbReference type="PROSITE" id="PS51257">
    <property type="entry name" value="PROKAR_LIPOPROTEIN"/>
    <property type="match status" value="1"/>
</dbReference>
<evidence type="ECO:0000313" key="4">
    <source>
        <dbReference type="EMBL" id="RFS83939.1"/>
    </source>
</evidence>
<feature type="region of interest" description="Disordered" evidence="1">
    <location>
        <begin position="200"/>
        <end position="238"/>
    </location>
</feature>
<keyword evidence="5" id="KW-1185">Reference proteome</keyword>
<organism evidence="4 5">
    <name type="scientific">Actinomadura spongiicola</name>
    <dbReference type="NCBI Taxonomy" id="2303421"/>
    <lineage>
        <taxon>Bacteria</taxon>
        <taxon>Bacillati</taxon>
        <taxon>Actinomycetota</taxon>
        <taxon>Actinomycetes</taxon>
        <taxon>Streptosporangiales</taxon>
        <taxon>Thermomonosporaceae</taxon>
        <taxon>Actinomadura</taxon>
    </lineage>
</organism>
<evidence type="ECO:0000313" key="5">
    <source>
        <dbReference type="Proteomes" id="UP000262882"/>
    </source>
</evidence>
<reference evidence="4 5" key="1">
    <citation type="submission" date="2018-08" db="EMBL/GenBank/DDBJ databases">
        <title>Actinomadura spongicola sp. nov., isolated from marine sponge Leucetta chagosensis.</title>
        <authorList>
            <person name="Li L."/>
            <person name="Lin H.W."/>
        </authorList>
    </citation>
    <scope>NUCLEOTIDE SEQUENCE [LARGE SCALE GENOMIC DNA]</scope>
    <source>
        <strain evidence="4 5">LHW52907</strain>
    </source>
</reference>
<dbReference type="AlphaFoldDB" id="A0A372GFR2"/>
<feature type="domain" description="DUF4142" evidence="3">
    <location>
        <begin position="64"/>
        <end position="194"/>
    </location>
</feature>
<dbReference type="Pfam" id="PF13628">
    <property type="entry name" value="DUF4142"/>
    <property type="match status" value="1"/>
</dbReference>
<feature type="signal peptide" evidence="2">
    <location>
        <begin position="1"/>
        <end position="21"/>
    </location>
</feature>
<name>A0A372GFR2_9ACTN</name>
<comment type="caution">
    <text evidence="4">The sequence shown here is derived from an EMBL/GenBank/DDBJ whole genome shotgun (WGS) entry which is preliminary data.</text>
</comment>
<keyword evidence="2" id="KW-0732">Signal</keyword>
<evidence type="ECO:0000259" key="3">
    <source>
        <dbReference type="Pfam" id="PF13628"/>
    </source>
</evidence>
<proteinExistence type="predicted"/>
<dbReference type="OrthoDB" id="3674617at2"/>
<gene>
    <name evidence="4" type="ORF">D0T12_17225</name>
</gene>
<feature type="chain" id="PRO_5039630175" evidence="2">
    <location>
        <begin position="22"/>
        <end position="238"/>
    </location>
</feature>